<dbReference type="Pfam" id="PF17862">
    <property type="entry name" value="AAA_lid_3"/>
    <property type="match status" value="1"/>
</dbReference>
<dbReference type="InterPro" id="IPR003593">
    <property type="entry name" value="AAA+_ATPase"/>
</dbReference>
<gene>
    <name evidence="10" type="ORF">CPEL01642_LOCUS5235</name>
</gene>
<dbReference type="GO" id="GO:0005524">
    <property type="term" value="F:ATP binding"/>
    <property type="evidence" value="ECO:0007669"/>
    <property type="project" value="UniProtKB-KW"/>
</dbReference>
<dbReference type="Gene3D" id="1.10.8.60">
    <property type="match status" value="1"/>
</dbReference>
<dbReference type="PROSITE" id="PS00674">
    <property type="entry name" value="AAA"/>
    <property type="match status" value="1"/>
</dbReference>
<evidence type="ECO:0000256" key="4">
    <source>
        <dbReference type="ARBA" id="ARBA00022840"/>
    </source>
</evidence>
<evidence type="ECO:0000313" key="10">
    <source>
        <dbReference type="EMBL" id="CAD8601904.1"/>
    </source>
</evidence>
<reference evidence="10" key="1">
    <citation type="submission" date="2021-01" db="EMBL/GenBank/DDBJ databases">
        <authorList>
            <person name="Corre E."/>
            <person name="Pelletier E."/>
            <person name="Niang G."/>
            <person name="Scheremetjew M."/>
            <person name="Finn R."/>
            <person name="Kale V."/>
            <person name="Holt S."/>
            <person name="Cochrane G."/>
            <person name="Meng A."/>
            <person name="Brown T."/>
            <person name="Cohen L."/>
        </authorList>
    </citation>
    <scope>NUCLEOTIDE SEQUENCE</scope>
    <source>
        <strain evidence="10">PLY182g</strain>
    </source>
</reference>
<dbReference type="Pfam" id="PF00004">
    <property type="entry name" value="AAA"/>
    <property type="match status" value="1"/>
</dbReference>
<evidence type="ECO:0000259" key="9">
    <source>
        <dbReference type="SMART" id="SM00382"/>
    </source>
</evidence>
<dbReference type="AlphaFoldDB" id="A0A7S0L4E8"/>
<evidence type="ECO:0000256" key="5">
    <source>
        <dbReference type="ARBA" id="ARBA00023054"/>
    </source>
</evidence>
<evidence type="ECO:0000256" key="3">
    <source>
        <dbReference type="ARBA" id="ARBA00022787"/>
    </source>
</evidence>
<organism evidence="10">
    <name type="scientific">Coccolithus braarudii</name>
    <dbReference type="NCBI Taxonomy" id="221442"/>
    <lineage>
        <taxon>Eukaryota</taxon>
        <taxon>Haptista</taxon>
        <taxon>Haptophyta</taxon>
        <taxon>Prymnesiophyceae</taxon>
        <taxon>Coccolithales</taxon>
        <taxon>Coccolithaceae</taxon>
        <taxon>Coccolithus</taxon>
    </lineage>
</organism>
<dbReference type="EMBL" id="HBEY01010787">
    <property type="protein sequence ID" value="CAD8601904.1"/>
    <property type="molecule type" value="Transcribed_RNA"/>
</dbReference>
<name>A0A7S0L4E8_9EUKA</name>
<keyword evidence="2 7" id="KW-0547">Nucleotide-binding</keyword>
<evidence type="ECO:0000256" key="8">
    <source>
        <dbReference type="SAM" id="MobiDB-lite"/>
    </source>
</evidence>
<dbReference type="SMART" id="SM00382">
    <property type="entry name" value="AAA"/>
    <property type="match status" value="1"/>
</dbReference>
<dbReference type="InterPro" id="IPR003959">
    <property type="entry name" value="ATPase_AAA_core"/>
</dbReference>
<keyword evidence="5" id="KW-0175">Coiled coil</keyword>
<comment type="similarity">
    <text evidence="7">Belongs to the AAA ATPase family.</text>
</comment>
<dbReference type="InterPro" id="IPR027417">
    <property type="entry name" value="P-loop_NTPase"/>
</dbReference>
<dbReference type="InterPro" id="IPR051701">
    <property type="entry name" value="Mito_OM_Translocase_MSP1"/>
</dbReference>
<dbReference type="InterPro" id="IPR003960">
    <property type="entry name" value="ATPase_AAA_CS"/>
</dbReference>
<protein>
    <recommendedName>
        <fullName evidence="9">AAA+ ATPase domain-containing protein</fullName>
    </recommendedName>
</protein>
<accession>A0A7S0L4E8</accession>
<dbReference type="InterPro" id="IPR041569">
    <property type="entry name" value="AAA_lid_3"/>
</dbReference>
<keyword evidence="6" id="KW-0496">Mitochondrion</keyword>
<dbReference type="SUPFAM" id="SSF52540">
    <property type="entry name" value="P-loop containing nucleoside triphosphate hydrolases"/>
    <property type="match status" value="1"/>
</dbReference>
<dbReference type="Gene3D" id="3.40.50.300">
    <property type="entry name" value="P-loop containing nucleotide triphosphate hydrolases"/>
    <property type="match status" value="1"/>
</dbReference>
<dbReference type="FunFam" id="3.40.50.300:FF:001025">
    <property type="entry name" value="ATPase family, AAA domain-containing 2B"/>
    <property type="match status" value="1"/>
</dbReference>
<dbReference type="GO" id="GO:0005741">
    <property type="term" value="C:mitochondrial outer membrane"/>
    <property type="evidence" value="ECO:0007669"/>
    <property type="project" value="UniProtKB-SubCell"/>
</dbReference>
<dbReference type="PANTHER" id="PTHR45644:SF3">
    <property type="entry name" value="FI08533P-RELATED"/>
    <property type="match status" value="1"/>
</dbReference>
<evidence type="ECO:0000256" key="1">
    <source>
        <dbReference type="ARBA" id="ARBA00004572"/>
    </source>
</evidence>
<comment type="subcellular location">
    <subcellularLocation>
        <location evidence="1">Mitochondrion outer membrane</location>
        <topology evidence="1">Single-pass membrane protein</topology>
    </subcellularLocation>
</comment>
<keyword evidence="4 7" id="KW-0067">ATP-binding</keyword>
<evidence type="ECO:0000256" key="6">
    <source>
        <dbReference type="ARBA" id="ARBA00023128"/>
    </source>
</evidence>
<dbReference type="PANTHER" id="PTHR45644">
    <property type="entry name" value="AAA ATPASE, PUTATIVE (AFU_ORTHOLOGUE AFUA_2G12920)-RELATED-RELATED"/>
    <property type="match status" value="1"/>
</dbReference>
<keyword evidence="3" id="KW-1000">Mitochondrion outer membrane</keyword>
<sequence length="370" mass="40258">MYHFDPNMKETFRAKQKGRSRLSHLKHKASEKTIALTDHEMEVAADLVNPKDVSVTFADIGGLAEHARHLRQALLLPLRRPDVFANSRLLSPPKGILLHGPPGTGKTMLARAIASESKCTFLSLNPARLFSKWYGESNKYAEAYFSLAHKMAPSIIFIDEIDCLFPCSKKGGGGEHEATAVLRAQLLTLWDGLLSAGAGVYVVVIAATNRPAMVDPAVLRRLPLTFKVDMPTVSSRQAVLDCLLRGEDLASDIDTEKLAMETEGYSGSDLEQLCRTAALRPVQDLLASEIDGDGTDAEAVVAPVASCDAESETPDGTPSKQLLRKLVLDDFRHAMQLVLPSRGRFGAVPTPMPTLPQHAPVEPPDSELYD</sequence>
<proteinExistence type="inferred from homology"/>
<dbReference type="GO" id="GO:0016887">
    <property type="term" value="F:ATP hydrolysis activity"/>
    <property type="evidence" value="ECO:0007669"/>
    <property type="project" value="InterPro"/>
</dbReference>
<keyword evidence="3" id="KW-0472">Membrane</keyword>
<feature type="domain" description="AAA+ ATPase" evidence="9">
    <location>
        <begin position="92"/>
        <end position="234"/>
    </location>
</feature>
<evidence type="ECO:0000256" key="7">
    <source>
        <dbReference type="RuleBase" id="RU003651"/>
    </source>
</evidence>
<evidence type="ECO:0000256" key="2">
    <source>
        <dbReference type="ARBA" id="ARBA00022741"/>
    </source>
</evidence>
<feature type="region of interest" description="Disordered" evidence="8">
    <location>
        <begin position="345"/>
        <end position="370"/>
    </location>
</feature>